<organism evidence="1 2">
    <name type="scientific">Prochlorococcus marinus (strain MIT 9313)</name>
    <dbReference type="NCBI Taxonomy" id="74547"/>
    <lineage>
        <taxon>Bacteria</taxon>
        <taxon>Bacillati</taxon>
        <taxon>Cyanobacteriota</taxon>
        <taxon>Cyanophyceae</taxon>
        <taxon>Synechococcales</taxon>
        <taxon>Prochlorococcaceae</taxon>
        <taxon>Prochlorococcus</taxon>
    </lineage>
</organism>
<dbReference type="AlphaFoldDB" id="B9ESQ6"/>
<name>B9ESQ6_PROMM</name>
<accession>B9ESQ6</accession>
<evidence type="ECO:0000313" key="1">
    <source>
        <dbReference type="EMBL" id="CAX32406.1"/>
    </source>
</evidence>
<reference evidence="1 2" key="1">
    <citation type="journal article" date="2003" name="Nature">
        <title>Genome divergence in two Prochlorococcus ecotypes reflects oceanic niche differentiation.</title>
        <authorList>
            <person name="Rocap G."/>
            <person name="Larimer F.W."/>
            <person name="Lamerdin J.E."/>
            <person name="Malfatti S."/>
            <person name="Chain P."/>
            <person name="Ahlgren N.A."/>
            <person name="Arellano A."/>
            <person name="Coleman M."/>
            <person name="Hauser L."/>
            <person name="Hess W.R."/>
            <person name="Johnson Z.I."/>
            <person name="Land M.L."/>
            <person name="Lindell D."/>
            <person name="Post A.F."/>
            <person name="Regala W."/>
            <person name="Shah M."/>
            <person name="Shaw S.L."/>
            <person name="Steglich C."/>
            <person name="Sullivan M.B."/>
            <person name="Ting C.S."/>
            <person name="Tolonen A."/>
            <person name="Webb E.A."/>
            <person name="Zinser E.R."/>
            <person name="Chisholm S.W."/>
        </authorList>
    </citation>
    <scope>NUCLEOTIDE SEQUENCE [LARGE SCALE GENOMIC DNA]</scope>
    <source>
        <strain evidence="2">MIT 9313</strain>
    </source>
</reference>
<gene>
    <name evidence="1" type="ordered locus">PMT_2888</name>
</gene>
<protein>
    <submittedName>
        <fullName evidence="1">Uncharacterized protein</fullName>
    </submittedName>
</protein>
<proteinExistence type="predicted"/>
<dbReference type="KEGG" id="pmt:PMT_2888"/>
<dbReference type="EMBL" id="BX548175">
    <property type="protein sequence ID" value="CAX32406.1"/>
    <property type="molecule type" value="Genomic_DNA"/>
</dbReference>
<keyword evidence="2" id="KW-1185">Reference proteome</keyword>
<sequence length="57" mass="6396">MLASLQWPRHSLALIRALEQTSGGIPIYQRTFIPAIARRINSEGDCNWLDDSAPCEL</sequence>
<dbReference type="HOGENOM" id="CLU_2993132_0_0_3"/>
<dbReference type="Proteomes" id="UP000001423">
    <property type="component" value="Chromosome"/>
</dbReference>
<evidence type="ECO:0000313" key="2">
    <source>
        <dbReference type="Proteomes" id="UP000001423"/>
    </source>
</evidence>